<keyword evidence="3 9" id="KW-0633">Potassium transport</keyword>
<feature type="transmembrane region" description="Helical" evidence="9">
    <location>
        <begin position="262"/>
        <end position="279"/>
    </location>
</feature>
<gene>
    <name evidence="9 10" type="primary">kdpA</name>
    <name evidence="10" type="ORF">NFI95_07820</name>
</gene>
<feature type="transmembrane region" description="Helical" evidence="9">
    <location>
        <begin position="382"/>
        <end position="400"/>
    </location>
</feature>
<evidence type="ECO:0000256" key="8">
    <source>
        <dbReference type="ARBA" id="ARBA00023136"/>
    </source>
</evidence>
<dbReference type="PANTHER" id="PTHR30607:SF2">
    <property type="entry name" value="POTASSIUM-TRANSPORTING ATPASE POTASSIUM-BINDING SUBUNIT"/>
    <property type="match status" value="1"/>
</dbReference>
<evidence type="ECO:0000256" key="9">
    <source>
        <dbReference type="HAMAP-Rule" id="MF_00275"/>
    </source>
</evidence>
<keyword evidence="6 9" id="KW-1133">Transmembrane helix</keyword>
<comment type="similarity">
    <text evidence="9">Belongs to the KdpA family.</text>
</comment>
<keyword evidence="1 9" id="KW-0813">Transport</keyword>
<evidence type="ECO:0000313" key="10">
    <source>
        <dbReference type="EMBL" id="MCQ8278357.1"/>
    </source>
</evidence>
<keyword evidence="11" id="KW-1185">Reference proteome</keyword>
<protein>
    <recommendedName>
        <fullName evidence="9">Potassium-transporting ATPase potassium-binding subunit</fullName>
    </recommendedName>
    <alternativeName>
        <fullName evidence="9">ATP phosphohydrolase [potassium-transporting] A chain</fullName>
    </alternativeName>
    <alternativeName>
        <fullName evidence="9">Potassium-binding and translocating subunit A</fullName>
    </alternativeName>
    <alternativeName>
        <fullName evidence="9">Potassium-translocating ATPase A chain</fullName>
    </alternativeName>
</protein>
<dbReference type="RefSeq" id="WP_422863829.1">
    <property type="nucleotide sequence ID" value="NZ_JAMSKV010000005.1"/>
</dbReference>
<dbReference type="InterPro" id="IPR004623">
    <property type="entry name" value="KdpA"/>
</dbReference>
<reference evidence="10 11" key="1">
    <citation type="submission" date="2022-06" db="EMBL/GenBank/DDBJ databases">
        <title>Endosaccharibacter gen. nov., sp. nov., endophytic bacteria isolated from sugarcane.</title>
        <authorList>
            <person name="Pitiwittayakul N."/>
            <person name="Yukphan P."/>
            <person name="Charoenyingcharoen P."/>
            <person name="Tanasupawat S."/>
        </authorList>
    </citation>
    <scope>NUCLEOTIDE SEQUENCE [LARGE SCALE GENOMIC DNA]</scope>
    <source>
        <strain evidence="10 11">KSS8</strain>
    </source>
</reference>
<dbReference type="Pfam" id="PF03814">
    <property type="entry name" value="KdpA"/>
    <property type="match status" value="1"/>
</dbReference>
<feature type="transmembrane region" description="Helical" evidence="9">
    <location>
        <begin position="65"/>
        <end position="85"/>
    </location>
</feature>
<dbReference type="EMBL" id="JAMSKV010000005">
    <property type="protein sequence ID" value="MCQ8278357.1"/>
    <property type="molecule type" value="Genomic_DNA"/>
</dbReference>
<evidence type="ECO:0000313" key="11">
    <source>
        <dbReference type="Proteomes" id="UP001524587"/>
    </source>
</evidence>
<sequence>MTVSGFAQILVVLLVPALLALPLGRFIARIANGERTLLSPILAPVERGLFAACGIRAGASMGWRGYVSALMVFSVMHFILLYAVLRGQYYLPMNPLHFPGMSPRLAFNTAISFLTNTNWQAYAGETTLSPFSQMLGLTSHNFLSAAAGIAAAFAVSRAFRKGSGANGLGNAWVDITRITLHLLIPISIVLTAILIALGVPDTLSASTTVTTLEGVKQVIALGPVAFQEAIKNLGTNGGGFFNANAAHPFENPGVLSDLIENWTLLLIPFAMPVAFGVIAERVRDGIALLVTMVVLLGLFAVLLYAAEAAGNPLLHALGVVGGNMEGKEVRFGVALSSVFAAATTGTSTGAVIAAHDSLMPLGGLVALFLMQLGEVVPGGVGSGLYGIVVFAIMAVFVAGLMVGRTPEYLGKKIGAREVKLAMLAVLILPLCILGGAAYSLCTASGLGSLANAGPHGLSEMLYAWTSATANNGSAFAGLSADTPLLDYGLAIAMLLGRFAFLVPVLAIAGSLAAKPSVPPGQGTFPTDGALFVGLLAGVILILGGLQFLPALSLGPLAEHVSMLAGHSY</sequence>
<dbReference type="Proteomes" id="UP001524587">
    <property type="component" value="Unassembled WGS sequence"/>
</dbReference>
<feature type="transmembrane region" description="Helical" evidence="9">
    <location>
        <begin position="420"/>
        <end position="440"/>
    </location>
</feature>
<dbReference type="PIRSF" id="PIRSF001294">
    <property type="entry name" value="K_ATPaseA"/>
    <property type="match status" value="1"/>
</dbReference>
<evidence type="ECO:0000256" key="3">
    <source>
        <dbReference type="ARBA" id="ARBA00022538"/>
    </source>
</evidence>
<accession>A0ABT1W7W5</accession>
<evidence type="ECO:0000256" key="6">
    <source>
        <dbReference type="ARBA" id="ARBA00022989"/>
    </source>
</evidence>
<feature type="transmembrane region" description="Helical" evidence="9">
    <location>
        <begin position="286"/>
        <end position="306"/>
    </location>
</feature>
<feature type="transmembrane region" description="Helical" evidence="9">
    <location>
        <begin position="331"/>
        <end position="351"/>
    </location>
</feature>
<comment type="subcellular location">
    <subcellularLocation>
        <location evidence="9">Cell membrane</location>
        <topology evidence="9">Multi-pass membrane protein</topology>
    </subcellularLocation>
</comment>
<name>A0ABT1W7W5_9PROT</name>
<organism evidence="10 11">
    <name type="scientific">Endosaccharibacter trunci</name>
    <dbReference type="NCBI Taxonomy" id="2812733"/>
    <lineage>
        <taxon>Bacteria</taxon>
        <taxon>Pseudomonadati</taxon>
        <taxon>Pseudomonadota</taxon>
        <taxon>Alphaproteobacteria</taxon>
        <taxon>Acetobacterales</taxon>
        <taxon>Acetobacteraceae</taxon>
        <taxon>Endosaccharibacter</taxon>
    </lineage>
</organism>
<keyword evidence="5 9" id="KW-0630">Potassium</keyword>
<comment type="function">
    <text evidence="9">Part of the high-affinity ATP-driven potassium transport (or Kdp) system, which catalyzes the hydrolysis of ATP coupled with the electrogenic transport of potassium into the cytoplasm. This subunit binds the extracellular potassium ions and delivers the ions to the membrane domain of KdpB through an intramembrane tunnel.</text>
</comment>
<feature type="transmembrane region" description="Helical" evidence="9">
    <location>
        <begin position="529"/>
        <end position="548"/>
    </location>
</feature>
<keyword evidence="2 9" id="KW-1003">Cell membrane</keyword>
<comment type="caution">
    <text evidence="10">The sequence shown here is derived from an EMBL/GenBank/DDBJ whole genome shotgun (WGS) entry which is preliminary data.</text>
</comment>
<evidence type="ECO:0000256" key="4">
    <source>
        <dbReference type="ARBA" id="ARBA00022692"/>
    </source>
</evidence>
<comment type="subunit">
    <text evidence="9">The system is composed of three essential subunits: KdpA, KdpB and KdpC.</text>
</comment>
<dbReference type="PANTHER" id="PTHR30607">
    <property type="entry name" value="POTASSIUM-TRANSPORTING ATPASE A CHAIN"/>
    <property type="match status" value="1"/>
</dbReference>
<feature type="transmembrane region" description="Helical" evidence="9">
    <location>
        <begin position="487"/>
        <end position="508"/>
    </location>
</feature>
<proteinExistence type="inferred from homology"/>
<feature type="transmembrane region" description="Helical" evidence="9">
    <location>
        <begin position="142"/>
        <end position="159"/>
    </location>
</feature>
<evidence type="ECO:0000256" key="7">
    <source>
        <dbReference type="ARBA" id="ARBA00023065"/>
    </source>
</evidence>
<dbReference type="HAMAP" id="MF_00275">
    <property type="entry name" value="KdpA"/>
    <property type="match status" value="1"/>
</dbReference>
<feature type="transmembrane region" description="Helical" evidence="9">
    <location>
        <begin position="358"/>
        <end position="376"/>
    </location>
</feature>
<keyword evidence="7 9" id="KW-0406">Ion transport</keyword>
<evidence type="ECO:0000256" key="1">
    <source>
        <dbReference type="ARBA" id="ARBA00022448"/>
    </source>
</evidence>
<feature type="transmembrane region" description="Helical" evidence="9">
    <location>
        <begin position="6"/>
        <end position="24"/>
    </location>
</feature>
<evidence type="ECO:0000256" key="2">
    <source>
        <dbReference type="ARBA" id="ARBA00022475"/>
    </source>
</evidence>
<evidence type="ECO:0000256" key="5">
    <source>
        <dbReference type="ARBA" id="ARBA00022958"/>
    </source>
</evidence>
<dbReference type="NCBIfam" id="TIGR00680">
    <property type="entry name" value="kdpA"/>
    <property type="match status" value="1"/>
</dbReference>
<keyword evidence="8 9" id="KW-0472">Membrane</keyword>
<feature type="transmembrane region" description="Helical" evidence="9">
    <location>
        <begin position="180"/>
        <end position="199"/>
    </location>
</feature>
<keyword evidence="4 9" id="KW-0812">Transmembrane</keyword>